<dbReference type="GO" id="GO:0005737">
    <property type="term" value="C:cytoplasm"/>
    <property type="evidence" value="ECO:0007669"/>
    <property type="project" value="UniProtKB-SubCell"/>
</dbReference>
<feature type="domain" description="TRAF-type" evidence="14">
    <location>
        <begin position="97"/>
        <end position="139"/>
    </location>
</feature>
<dbReference type="InterPro" id="IPR001293">
    <property type="entry name" value="Znf_TRAF"/>
</dbReference>
<name>A0A7K8GXY8_ORTSP</name>
<dbReference type="GO" id="GO:0008270">
    <property type="term" value="F:zinc ion binding"/>
    <property type="evidence" value="ECO:0007669"/>
    <property type="project" value="UniProtKB-KW"/>
</dbReference>
<keyword evidence="10" id="KW-0175">Coiled coil</keyword>
<feature type="domain" description="MATH" evidence="13">
    <location>
        <begin position="316"/>
        <end position="462"/>
    </location>
</feature>
<feature type="non-terminal residue" evidence="15">
    <location>
        <position position="463"/>
    </location>
</feature>
<dbReference type="EMBL" id="VZTJ01005183">
    <property type="protein sequence ID" value="NXC08360.1"/>
    <property type="molecule type" value="Genomic_DNA"/>
</dbReference>
<evidence type="ECO:0000259" key="12">
    <source>
        <dbReference type="PROSITE" id="PS50089"/>
    </source>
</evidence>
<dbReference type="InterPro" id="IPR018957">
    <property type="entry name" value="Znf_C3HC4_RING-type"/>
</dbReference>
<dbReference type="PANTHER" id="PTHR10131">
    <property type="entry name" value="TNF RECEPTOR ASSOCIATED FACTOR"/>
    <property type="match status" value="1"/>
</dbReference>
<dbReference type="GO" id="GO:0007165">
    <property type="term" value="P:signal transduction"/>
    <property type="evidence" value="ECO:0007669"/>
    <property type="project" value="InterPro"/>
</dbReference>
<dbReference type="PROSITE" id="PS50144">
    <property type="entry name" value="MATH"/>
    <property type="match status" value="1"/>
</dbReference>
<dbReference type="AlphaFoldDB" id="A0A7K8GXY8"/>
<dbReference type="CDD" id="cd23125">
    <property type="entry name" value="RING-HC_TRAF1-like"/>
    <property type="match status" value="1"/>
</dbReference>
<dbReference type="InterPro" id="IPR037306">
    <property type="entry name" value="TRAF1_MATH"/>
</dbReference>
<comment type="caution">
    <text evidence="15">The sequence shown here is derived from an EMBL/GenBank/DDBJ whole genome shotgun (WGS) entry which is preliminary data.</text>
</comment>
<dbReference type="InterPro" id="IPR013083">
    <property type="entry name" value="Znf_RING/FYVE/PHD"/>
</dbReference>
<evidence type="ECO:0000256" key="9">
    <source>
        <dbReference type="ARBA" id="ARBA00022843"/>
    </source>
</evidence>
<dbReference type="GO" id="GO:0009898">
    <property type="term" value="C:cytoplasmic side of plasma membrane"/>
    <property type="evidence" value="ECO:0007669"/>
    <property type="project" value="TreeGrafter"/>
</dbReference>
<dbReference type="Pfam" id="PF16673">
    <property type="entry name" value="TRAF_BIRC3_bd"/>
    <property type="match status" value="1"/>
</dbReference>
<feature type="domain" description="RING-type" evidence="12">
    <location>
        <begin position="5"/>
        <end position="45"/>
    </location>
</feature>
<proteinExistence type="predicted"/>
<evidence type="ECO:0000313" key="15">
    <source>
        <dbReference type="EMBL" id="NXC08360.1"/>
    </source>
</evidence>
<sequence length="463" mass="51815">QKFLCSNCNNILKKALQTLCGHRYCSACLAWIVRNNKNAICQKCKEEDPNTLSEESLLAEERAFGDAAINKEISELRVHCVTLGCSWSGIMKDFEEHQSLCEYALIPCHTGCGHVVMRRKLADHLENGCANNVTVCQQCHCSLASSECQPHEPKRVCCSAVYLQHLIDGSHSTSSAKDGCRFSEVGCSFTGSTEKIKEHEKSALGAHMLLLLQHMRQLKGTLCSAAQAARGFTPQPELNLENKLHVFENIVAVLNKEVESSNLEILAFRRQSELDQNIIRGLELKIAELHRCLTQKDAGLSSLHKSLLFSEQASYDGIFLWKITDVGRKLQDSVTGRTVGLYSPAFYTAKYGYKVCLRVYLNGDGTGKGTHMSLFFVVMKGDYDALLPWPFRHKVTFMLLDQNNREHVIDAFRPDLASASFQRPVNDMNVASGCPMFLPLSKLQSPKHAYVKEDTLFLKCIIE</sequence>
<evidence type="ECO:0000256" key="5">
    <source>
        <dbReference type="ARBA" id="ARBA00022723"/>
    </source>
</evidence>
<keyword evidence="6" id="KW-0677">Repeat</keyword>
<protein>
    <submittedName>
        <fullName evidence="15">TRAF2 factor</fullName>
    </submittedName>
</protein>
<keyword evidence="16" id="KW-1185">Reference proteome</keyword>
<evidence type="ECO:0000256" key="2">
    <source>
        <dbReference type="ARBA" id="ARBA00022490"/>
    </source>
</evidence>
<keyword evidence="7 11" id="KW-0863">Zinc-finger</keyword>
<dbReference type="InterPro" id="IPR049342">
    <property type="entry name" value="TRAF1-6_MATH_dom"/>
</dbReference>
<dbReference type="PIRSF" id="PIRSF015614">
    <property type="entry name" value="TRAF"/>
    <property type="match status" value="1"/>
</dbReference>
<evidence type="ECO:0000259" key="14">
    <source>
        <dbReference type="PROSITE" id="PS50145"/>
    </source>
</evidence>
<evidence type="ECO:0000256" key="8">
    <source>
        <dbReference type="ARBA" id="ARBA00022833"/>
    </source>
</evidence>
<dbReference type="InterPro" id="IPR002083">
    <property type="entry name" value="MATH/TRAF_dom"/>
</dbReference>
<dbReference type="GO" id="GO:0006915">
    <property type="term" value="P:apoptotic process"/>
    <property type="evidence" value="ECO:0007669"/>
    <property type="project" value="UniProtKB-KW"/>
</dbReference>
<dbReference type="PROSITE" id="PS00518">
    <property type="entry name" value="ZF_RING_1"/>
    <property type="match status" value="1"/>
</dbReference>
<dbReference type="Gene3D" id="3.30.40.10">
    <property type="entry name" value="Zinc/RING finger domain, C3HC4 (zinc finger)"/>
    <property type="match status" value="2"/>
</dbReference>
<keyword evidence="4" id="KW-0053">Apoptosis</keyword>
<dbReference type="GO" id="GO:0042981">
    <property type="term" value="P:regulation of apoptotic process"/>
    <property type="evidence" value="ECO:0007669"/>
    <property type="project" value="InterPro"/>
</dbReference>
<dbReference type="Proteomes" id="UP000526602">
    <property type="component" value="Unassembled WGS sequence"/>
</dbReference>
<evidence type="ECO:0000259" key="13">
    <source>
        <dbReference type="PROSITE" id="PS50144"/>
    </source>
</evidence>
<dbReference type="Pfam" id="PF21355">
    <property type="entry name" value="TRAF-mep_MATH"/>
    <property type="match status" value="1"/>
</dbReference>
<dbReference type="PANTHER" id="PTHR10131:SF96">
    <property type="entry name" value="TNF RECEPTOR-ASSOCIATED FACTOR 1"/>
    <property type="match status" value="1"/>
</dbReference>
<keyword evidence="9" id="KW-0832">Ubl conjugation</keyword>
<gene>
    <name evidence="15" type="primary">Traf2</name>
    <name evidence="15" type="ORF">ORTSPA_R11819</name>
</gene>
<evidence type="ECO:0000256" key="10">
    <source>
        <dbReference type="ARBA" id="ARBA00023054"/>
    </source>
</evidence>
<evidence type="ECO:0000313" key="16">
    <source>
        <dbReference type="Proteomes" id="UP000526602"/>
    </source>
</evidence>
<organism evidence="15 16">
    <name type="scientific">Orthonyx spaldingii</name>
    <name type="common">Chowchilla</name>
    <dbReference type="NCBI Taxonomy" id="38397"/>
    <lineage>
        <taxon>Eukaryota</taxon>
        <taxon>Metazoa</taxon>
        <taxon>Chordata</taxon>
        <taxon>Craniata</taxon>
        <taxon>Vertebrata</taxon>
        <taxon>Euteleostomi</taxon>
        <taxon>Archelosauria</taxon>
        <taxon>Archosauria</taxon>
        <taxon>Dinosauria</taxon>
        <taxon>Saurischia</taxon>
        <taxon>Theropoda</taxon>
        <taxon>Coelurosauria</taxon>
        <taxon>Aves</taxon>
        <taxon>Neognathae</taxon>
        <taxon>Neoaves</taxon>
        <taxon>Telluraves</taxon>
        <taxon>Australaves</taxon>
        <taxon>Passeriformes</taxon>
        <taxon>Corvoidea</taxon>
        <taxon>Orthonychidae</taxon>
        <taxon>Orthonyx</taxon>
    </lineage>
</organism>
<evidence type="ECO:0000256" key="6">
    <source>
        <dbReference type="ARBA" id="ARBA00022737"/>
    </source>
</evidence>
<keyword evidence="3" id="KW-1017">Isopeptide bond</keyword>
<dbReference type="Gene3D" id="2.60.210.10">
    <property type="entry name" value="Apoptosis, Tumor Necrosis Factor Receptor Associated Protein 2, Chain A"/>
    <property type="match status" value="1"/>
</dbReference>
<evidence type="ECO:0000256" key="1">
    <source>
        <dbReference type="ARBA" id="ARBA00004496"/>
    </source>
</evidence>
<dbReference type="SMART" id="SM00061">
    <property type="entry name" value="MATH"/>
    <property type="match status" value="1"/>
</dbReference>
<dbReference type="InterPro" id="IPR012227">
    <property type="entry name" value="TNF_rcpt-assoc_TRAF_met"/>
</dbReference>
<evidence type="ECO:0000256" key="7">
    <source>
        <dbReference type="ARBA" id="ARBA00022771"/>
    </source>
</evidence>
<evidence type="ECO:0000256" key="11">
    <source>
        <dbReference type="PROSITE-ProRule" id="PRU00207"/>
    </source>
</evidence>
<keyword evidence="2" id="KW-0963">Cytoplasm</keyword>
<reference evidence="15 16" key="1">
    <citation type="submission" date="2019-09" db="EMBL/GenBank/DDBJ databases">
        <title>Bird 10,000 Genomes (B10K) Project - Family phase.</title>
        <authorList>
            <person name="Zhang G."/>
        </authorList>
    </citation>
    <scope>NUCLEOTIDE SEQUENCE [LARGE SCALE GENOMIC DNA]</scope>
    <source>
        <strain evidence="15">B10K-DU-029-32</strain>
        <tissue evidence="15">Liver or heart</tissue>
    </source>
</reference>
<feature type="zinc finger region" description="TRAF-type" evidence="11">
    <location>
        <begin position="97"/>
        <end position="139"/>
    </location>
</feature>
<dbReference type="FunFam" id="2.60.210.10:FF:000001">
    <property type="entry name" value="TNF receptor-associated factor"/>
    <property type="match status" value="1"/>
</dbReference>
<dbReference type="InterPro" id="IPR032070">
    <property type="entry name" value="TRAF_BIRC3-bd"/>
</dbReference>
<dbReference type="Pfam" id="PF00097">
    <property type="entry name" value="zf-C3HC4"/>
    <property type="match status" value="1"/>
</dbReference>
<keyword evidence="5 11" id="KW-0479">Metal-binding</keyword>
<evidence type="ECO:0000256" key="3">
    <source>
        <dbReference type="ARBA" id="ARBA00022499"/>
    </source>
</evidence>
<dbReference type="CDD" id="cd03779">
    <property type="entry name" value="MATH_TRAF1"/>
    <property type="match status" value="1"/>
</dbReference>
<dbReference type="InterPro" id="IPR001841">
    <property type="entry name" value="Znf_RING"/>
</dbReference>
<dbReference type="Gene3D" id="1.20.5.110">
    <property type="match status" value="1"/>
</dbReference>
<dbReference type="InterPro" id="IPR008974">
    <property type="entry name" value="TRAF-like"/>
</dbReference>
<dbReference type="PROSITE" id="PS50089">
    <property type="entry name" value="ZF_RING_2"/>
    <property type="match status" value="1"/>
</dbReference>
<dbReference type="GO" id="GO:0043122">
    <property type="term" value="P:regulation of canonical NF-kappaB signal transduction"/>
    <property type="evidence" value="ECO:0007669"/>
    <property type="project" value="TreeGrafter"/>
</dbReference>
<keyword evidence="8 11" id="KW-0862">Zinc</keyword>
<accession>A0A7K8GXY8</accession>
<comment type="subcellular location">
    <subcellularLocation>
        <location evidence="1">Cytoplasm</location>
    </subcellularLocation>
</comment>
<feature type="non-terminal residue" evidence="15">
    <location>
        <position position="1"/>
    </location>
</feature>
<dbReference type="SUPFAM" id="SSF49599">
    <property type="entry name" value="TRAF domain-like"/>
    <property type="match status" value="2"/>
</dbReference>
<dbReference type="SUPFAM" id="SSF57850">
    <property type="entry name" value="RING/U-box"/>
    <property type="match status" value="1"/>
</dbReference>
<evidence type="ECO:0000256" key="4">
    <source>
        <dbReference type="ARBA" id="ARBA00022703"/>
    </source>
</evidence>
<dbReference type="InterPro" id="IPR017907">
    <property type="entry name" value="Znf_RING_CS"/>
</dbReference>
<dbReference type="PROSITE" id="PS50145">
    <property type="entry name" value="ZF_TRAF"/>
    <property type="match status" value="1"/>
</dbReference>
<dbReference type="GO" id="GO:0005164">
    <property type="term" value="F:tumor necrosis factor receptor binding"/>
    <property type="evidence" value="ECO:0007669"/>
    <property type="project" value="InterPro"/>
</dbReference>